<protein>
    <recommendedName>
        <fullName evidence="2">Pentapeptide repeat protein</fullName>
    </recommendedName>
</protein>
<accession>W1XSK6</accession>
<evidence type="ECO:0008006" key="2">
    <source>
        <dbReference type="Google" id="ProtNLM"/>
    </source>
</evidence>
<sequence length="40" mass="4525">MIRIAFLITNKFLEIDSTTLAGYDFSGMNLHRATLNGYCL</sequence>
<proteinExistence type="predicted"/>
<evidence type="ECO:0000313" key="1">
    <source>
        <dbReference type="EMBL" id="ETJ33212.1"/>
    </source>
</evidence>
<comment type="caution">
    <text evidence="1">The sequence shown here is derived from an EMBL/GenBank/DDBJ whole genome shotgun (WGS) entry which is preliminary data.</text>
</comment>
<feature type="non-terminal residue" evidence="1">
    <location>
        <position position="40"/>
    </location>
</feature>
<dbReference type="EMBL" id="AZMM01012336">
    <property type="protein sequence ID" value="ETJ33212.1"/>
    <property type="molecule type" value="Genomic_DNA"/>
</dbReference>
<gene>
    <name evidence="1" type="ORF">Q604_UNBC12336G0001</name>
</gene>
<reference evidence="1" key="1">
    <citation type="submission" date="2013-12" db="EMBL/GenBank/DDBJ databases">
        <title>A Varibaculum cambriense genome reconstructed from a premature infant gut community with otherwise low bacterial novelty that shifts toward anaerobic metabolism during the third week of life.</title>
        <authorList>
            <person name="Brown C.T."/>
            <person name="Sharon I."/>
            <person name="Thomas B.C."/>
            <person name="Castelle C.J."/>
            <person name="Morowitz M.J."/>
            <person name="Banfield J.F."/>
        </authorList>
    </citation>
    <scope>NUCLEOTIDE SEQUENCE</scope>
</reference>
<name>W1XSK6_9ZZZZ</name>
<dbReference type="AlphaFoldDB" id="W1XSK6"/>
<organism evidence="1">
    <name type="scientific">human gut metagenome</name>
    <dbReference type="NCBI Taxonomy" id="408170"/>
    <lineage>
        <taxon>unclassified sequences</taxon>
        <taxon>metagenomes</taxon>
        <taxon>organismal metagenomes</taxon>
    </lineage>
</organism>